<dbReference type="Proteomes" id="UP000324222">
    <property type="component" value="Unassembled WGS sequence"/>
</dbReference>
<accession>A0A5B7K7T9</accession>
<evidence type="ECO:0000313" key="2">
    <source>
        <dbReference type="Proteomes" id="UP000324222"/>
    </source>
</evidence>
<reference evidence="1 2" key="1">
    <citation type="submission" date="2019-05" db="EMBL/GenBank/DDBJ databases">
        <title>Another draft genome of Portunus trituberculatus and its Hox gene families provides insights of decapod evolution.</title>
        <authorList>
            <person name="Jeong J.-H."/>
            <person name="Song I."/>
            <person name="Kim S."/>
            <person name="Choi T."/>
            <person name="Kim D."/>
            <person name="Ryu S."/>
            <person name="Kim W."/>
        </authorList>
    </citation>
    <scope>NUCLEOTIDE SEQUENCE [LARGE SCALE GENOMIC DNA]</scope>
    <source>
        <tissue evidence="1">Muscle</tissue>
    </source>
</reference>
<evidence type="ECO:0000313" key="1">
    <source>
        <dbReference type="EMBL" id="MPD02617.1"/>
    </source>
</evidence>
<organism evidence="1 2">
    <name type="scientific">Portunus trituberculatus</name>
    <name type="common">Swimming crab</name>
    <name type="synonym">Neptunus trituberculatus</name>
    <dbReference type="NCBI Taxonomy" id="210409"/>
    <lineage>
        <taxon>Eukaryota</taxon>
        <taxon>Metazoa</taxon>
        <taxon>Ecdysozoa</taxon>
        <taxon>Arthropoda</taxon>
        <taxon>Crustacea</taxon>
        <taxon>Multicrustacea</taxon>
        <taxon>Malacostraca</taxon>
        <taxon>Eumalacostraca</taxon>
        <taxon>Eucarida</taxon>
        <taxon>Decapoda</taxon>
        <taxon>Pleocyemata</taxon>
        <taxon>Brachyura</taxon>
        <taxon>Eubrachyura</taxon>
        <taxon>Portunoidea</taxon>
        <taxon>Portunidae</taxon>
        <taxon>Portuninae</taxon>
        <taxon>Portunus</taxon>
    </lineage>
</organism>
<proteinExistence type="predicted"/>
<comment type="caution">
    <text evidence="1">The sequence shown here is derived from an EMBL/GenBank/DDBJ whole genome shotgun (WGS) entry which is preliminary data.</text>
</comment>
<dbReference type="OrthoDB" id="1058301at2759"/>
<sequence length="58" mass="6938">MASSDCPHQVEYRYCVCIVLEPRPGLHERTVVVRRWETNLLPRRLRDGGEREREREGM</sequence>
<keyword evidence="2" id="KW-1185">Reference proteome</keyword>
<protein>
    <submittedName>
        <fullName evidence="1">Uncharacterized protein</fullName>
    </submittedName>
</protein>
<dbReference type="Gene3D" id="2.60.40.10">
    <property type="entry name" value="Immunoglobulins"/>
    <property type="match status" value="1"/>
</dbReference>
<name>A0A5B7K7T9_PORTR</name>
<gene>
    <name evidence="1" type="ORF">E2C01_098211</name>
</gene>
<dbReference type="EMBL" id="VSRR010132288">
    <property type="protein sequence ID" value="MPD02617.1"/>
    <property type="molecule type" value="Genomic_DNA"/>
</dbReference>
<dbReference type="InterPro" id="IPR013783">
    <property type="entry name" value="Ig-like_fold"/>
</dbReference>
<dbReference type="AlphaFoldDB" id="A0A5B7K7T9"/>